<dbReference type="Pfam" id="PF18721">
    <property type="entry name" value="CxC6"/>
    <property type="match status" value="1"/>
</dbReference>
<proteinExistence type="predicted"/>
<dbReference type="HOGENOM" id="CLU_004966_5_1_1"/>
<organism evidence="5">
    <name type="scientific">Melampsora larici-populina (strain 98AG31 / pathotype 3-4-7)</name>
    <name type="common">Poplar leaf rust fungus</name>
    <dbReference type="NCBI Taxonomy" id="747676"/>
    <lineage>
        <taxon>Eukaryota</taxon>
        <taxon>Fungi</taxon>
        <taxon>Dikarya</taxon>
        <taxon>Basidiomycota</taxon>
        <taxon>Pucciniomycotina</taxon>
        <taxon>Pucciniomycetes</taxon>
        <taxon>Pucciniales</taxon>
        <taxon>Melampsoraceae</taxon>
        <taxon>Melampsora</taxon>
    </lineage>
</organism>
<sequence>MLLMDFVNQLNRQHPHLTTRITLTDLAQFLDLASAVYIRSDKVFQFTSCDYRIIPFLELALKLKIEPCDYKALWTLTFPSLPFVHLDSTGLIRTYGLVDSLKKKTQIHEVYLTPPTSVCLVCHQPKHPSLSKRPRRQGYLYDLDGIHSAKFHTWACLDCGTIYRPSYYTAEKMRIYYTKAQGANQDHYQVHCHFAMSKRLARFFQQSQMLAQASKYRLTKHNQHLRFHKKWPVTGSTCSVCSAEPLVVAPFSTWMLPGKTPTDSYRLWSESSTTSPIMVEDQGVVTTKVIRAVVTDGLTIGHWRCSASSVQLEALAHRDGRAAPNGPCLNPLPKVNSRFCADHEVSLKGWCIAQPCNALADPGSKVCGNEDHQAAMEAFQAKKKKNFSLKSMLNRPGSNLPSDPSVHLNPLTAEIIDLDEIVQADESDRAHEAARDGGEAKPKGSASLSRNRTHNDQLIVGTCGIILSQKTFYNAEAPSALRDYLVEAFPDQLPEVIFYDNACNLLRVIHKGQTDPAPFQNTIIPVDPFHHRSHKASDQFCQMYTDPKLFPDLQQDGNWIFNSSAGELSNIWYGGFASMCRNMQATRYEFFLEEMVEYRNVWLTDALHGRENVEYVVVAKL</sequence>
<evidence type="ECO:0000256" key="1">
    <source>
        <dbReference type="SAM" id="MobiDB-lite"/>
    </source>
</evidence>
<keyword evidence="5" id="KW-1185">Reference proteome</keyword>
<dbReference type="GeneID" id="18935120"/>
<gene>
    <name evidence="4" type="ORF">MELLADRAFT_89237</name>
</gene>
<dbReference type="RefSeq" id="XP_007404417.1">
    <property type="nucleotide sequence ID" value="XM_007404355.1"/>
</dbReference>
<dbReference type="eggNOG" id="ENOG502S1HF">
    <property type="taxonomic scope" value="Eukaryota"/>
</dbReference>
<dbReference type="AlphaFoldDB" id="F4R5G3"/>
<evidence type="ECO:0000259" key="2">
    <source>
        <dbReference type="Pfam" id="PF18718"/>
    </source>
</evidence>
<evidence type="ECO:0008006" key="6">
    <source>
        <dbReference type="Google" id="ProtNLM"/>
    </source>
</evidence>
<feature type="domain" description="CxC5 like cysteine cluster associated with KDZ" evidence="2">
    <location>
        <begin position="107"/>
        <end position="219"/>
    </location>
</feature>
<dbReference type="KEGG" id="mlr:MELLADRAFT_89237"/>
<dbReference type="Pfam" id="PF18718">
    <property type="entry name" value="CxC5"/>
    <property type="match status" value="1"/>
</dbReference>
<dbReference type="InterPro" id="IPR041539">
    <property type="entry name" value="CxC5"/>
</dbReference>
<dbReference type="VEuPathDB" id="FungiDB:MELLADRAFT_89237"/>
<dbReference type="STRING" id="747676.F4R5G3"/>
<feature type="region of interest" description="Disordered" evidence="1">
    <location>
        <begin position="427"/>
        <end position="452"/>
    </location>
</feature>
<evidence type="ECO:0000313" key="4">
    <source>
        <dbReference type="EMBL" id="EGG12042.1"/>
    </source>
</evidence>
<evidence type="ECO:0000259" key="3">
    <source>
        <dbReference type="Pfam" id="PF18721"/>
    </source>
</evidence>
<feature type="compositionally biased region" description="Basic and acidic residues" evidence="1">
    <location>
        <begin position="427"/>
        <end position="442"/>
    </location>
</feature>
<dbReference type="Proteomes" id="UP000001072">
    <property type="component" value="Unassembled WGS sequence"/>
</dbReference>
<protein>
    <recommendedName>
        <fullName evidence="6">CxC5 like cysteine cluster associated with KDZ domain-containing protein</fullName>
    </recommendedName>
</protein>
<reference evidence="5" key="1">
    <citation type="journal article" date="2011" name="Proc. Natl. Acad. Sci. U.S.A.">
        <title>Obligate biotrophy features unraveled by the genomic analysis of rust fungi.</title>
        <authorList>
            <person name="Duplessis S."/>
            <person name="Cuomo C.A."/>
            <person name="Lin Y.-C."/>
            <person name="Aerts A."/>
            <person name="Tisserant E."/>
            <person name="Veneault-Fourrey C."/>
            <person name="Joly D.L."/>
            <person name="Hacquard S."/>
            <person name="Amselem J."/>
            <person name="Cantarel B.L."/>
            <person name="Chiu R."/>
            <person name="Coutinho P.M."/>
            <person name="Feau N."/>
            <person name="Field M."/>
            <person name="Frey P."/>
            <person name="Gelhaye E."/>
            <person name="Goldberg J."/>
            <person name="Grabherr M.G."/>
            <person name="Kodira C.D."/>
            <person name="Kohler A."/>
            <person name="Kuees U."/>
            <person name="Lindquist E.A."/>
            <person name="Lucas S.M."/>
            <person name="Mago R."/>
            <person name="Mauceli E."/>
            <person name="Morin E."/>
            <person name="Murat C."/>
            <person name="Pangilinan J.L."/>
            <person name="Park R."/>
            <person name="Pearson M."/>
            <person name="Quesneville H."/>
            <person name="Rouhier N."/>
            <person name="Sakthikumar S."/>
            <person name="Salamov A.A."/>
            <person name="Schmutz J."/>
            <person name="Selles B."/>
            <person name="Shapiro H."/>
            <person name="Tanguay P."/>
            <person name="Tuskan G.A."/>
            <person name="Henrissat B."/>
            <person name="Van de Peer Y."/>
            <person name="Rouze P."/>
            <person name="Ellis J.G."/>
            <person name="Dodds P.N."/>
            <person name="Schein J.E."/>
            <person name="Zhong S."/>
            <person name="Hamelin R.C."/>
            <person name="Grigoriev I.V."/>
            <person name="Szabo L.J."/>
            <person name="Martin F."/>
        </authorList>
    </citation>
    <scope>NUCLEOTIDE SEQUENCE [LARGE SCALE GENOMIC DNA]</scope>
    <source>
        <strain evidence="5">98AG31 / pathotype 3-4-7</strain>
    </source>
</reference>
<feature type="domain" description="CxC6 like cysteine cluster associated with KDZ" evidence="3">
    <location>
        <begin position="294"/>
        <end position="378"/>
    </location>
</feature>
<name>F4R5G3_MELLP</name>
<accession>F4R5G3</accession>
<dbReference type="EMBL" id="GL883091">
    <property type="protein sequence ID" value="EGG12042.1"/>
    <property type="molecule type" value="Genomic_DNA"/>
</dbReference>
<dbReference type="InterPro" id="IPR040898">
    <property type="entry name" value="CxC6"/>
</dbReference>
<dbReference type="InParanoid" id="F4R5G3"/>
<dbReference type="OrthoDB" id="3055037at2759"/>
<evidence type="ECO:0000313" key="5">
    <source>
        <dbReference type="Proteomes" id="UP000001072"/>
    </source>
</evidence>